<evidence type="ECO:0000256" key="6">
    <source>
        <dbReference type="SAM" id="MobiDB-lite"/>
    </source>
</evidence>
<sequence length="395" mass="44356">MGNRKGRRSFGSVRQRESGRWQARYPGPDGRIHTAPNTFSTKRDAERWLSLIETQISQGDWLNPEQAKVPLGHYADQWITQRPSLRPRTVELYRWLLRKHIAPYLGGIEMGKLSTALIRQWRADRLAAGVSESVTAKAYRLLRAVLNTAVEEDKILQRNPCRVRGADREEPEERPVLSVAQVFDLASRMPERFRALVLLAAFGSLRWGEVTALRRCDIAEDASWVRVSRSFVEISGKGLVAGPPKSRAGVRTVIIPAAVRPDVIKHLDTYVGPDQLDLLFTGERSGAALRRPNFNQRSQWTAVVAKMGLKGLHFHDLRHAGNIWASKAGTSTKDLMARMGHDDMRAALIYQRATSDADERIADRLSKLVDEHRKGKTTEDDDPDDDQPGALAPVP</sequence>
<keyword evidence="2" id="KW-0229">DNA integration</keyword>
<feature type="domain" description="Tyr recombinase" evidence="7">
    <location>
        <begin position="172"/>
        <end position="363"/>
    </location>
</feature>
<dbReference type="InterPro" id="IPR010998">
    <property type="entry name" value="Integrase_recombinase_N"/>
</dbReference>
<proteinExistence type="inferred from homology"/>
<dbReference type="CDD" id="cd01189">
    <property type="entry name" value="INT_ICEBs1_C_like"/>
    <property type="match status" value="1"/>
</dbReference>
<dbReference type="EMBL" id="FORP01000008">
    <property type="protein sequence ID" value="SFJ74919.1"/>
    <property type="molecule type" value="Genomic_DNA"/>
</dbReference>
<feature type="region of interest" description="Disordered" evidence="6">
    <location>
        <begin position="368"/>
        <end position="395"/>
    </location>
</feature>
<dbReference type="GO" id="GO:0003677">
    <property type="term" value="F:DNA binding"/>
    <property type="evidence" value="ECO:0007669"/>
    <property type="project" value="UniProtKB-UniRule"/>
</dbReference>
<dbReference type="GO" id="GO:0015074">
    <property type="term" value="P:DNA integration"/>
    <property type="evidence" value="ECO:0007669"/>
    <property type="project" value="UniProtKB-KW"/>
</dbReference>
<dbReference type="PROSITE" id="PS51900">
    <property type="entry name" value="CB"/>
    <property type="match status" value="1"/>
</dbReference>
<dbReference type="Gene3D" id="1.10.443.10">
    <property type="entry name" value="Intergrase catalytic core"/>
    <property type="match status" value="1"/>
</dbReference>
<evidence type="ECO:0000313" key="10">
    <source>
        <dbReference type="Proteomes" id="UP000199025"/>
    </source>
</evidence>
<dbReference type="InterPro" id="IPR004107">
    <property type="entry name" value="Integrase_SAM-like_N"/>
</dbReference>
<gene>
    <name evidence="9" type="ORF">SAMN05421835_10897</name>
</gene>
<keyword evidence="3 5" id="KW-0238">DNA-binding</keyword>
<name>A0A1I3TX89_9PSEU</name>
<dbReference type="PROSITE" id="PS51898">
    <property type="entry name" value="TYR_RECOMBINASE"/>
    <property type="match status" value="1"/>
</dbReference>
<dbReference type="GO" id="GO:0006310">
    <property type="term" value="P:DNA recombination"/>
    <property type="evidence" value="ECO:0007669"/>
    <property type="project" value="UniProtKB-KW"/>
</dbReference>
<dbReference type="InterPro" id="IPR013762">
    <property type="entry name" value="Integrase-like_cat_sf"/>
</dbReference>
<organism evidence="9 10">
    <name type="scientific">Amycolatopsis sacchari</name>
    <dbReference type="NCBI Taxonomy" id="115433"/>
    <lineage>
        <taxon>Bacteria</taxon>
        <taxon>Bacillati</taxon>
        <taxon>Actinomycetota</taxon>
        <taxon>Actinomycetes</taxon>
        <taxon>Pseudonocardiales</taxon>
        <taxon>Pseudonocardiaceae</taxon>
        <taxon>Amycolatopsis</taxon>
    </lineage>
</organism>
<dbReference type="AlphaFoldDB" id="A0A1I3TX89"/>
<evidence type="ECO:0000259" key="8">
    <source>
        <dbReference type="PROSITE" id="PS51900"/>
    </source>
</evidence>
<dbReference type="InterPro" id="IPR058717">
    <property type="entry name" value="Phage_L5_Integrase_N"/>
</dbReference>
<comment type="similarity">
    <text evidence="1">Belongs to the 'phage' integrase family.</text>
</comment>
<evidence type="ECO:0000256" key="2">
    <source>
        <dbReference type="ARBA" id="ARBA00022908"/>
    </source>
</evidence>
<keyword evidence="10" id="KW-1185">Reference proteome</keyword>
<dbReference type="Pfam" id="PF14659">
    <property type="entry name" value="Phage_int_SAM_3"/>
    <property type="match status" value="1"/>
</dbReference>
<dbReference type="InterPro" id="IPR044068">
    <property type="entry name" value="CB"/>
</dbReference>
<dbReference type="STRING" id="115433.SAMN05421835_10897"/>
<dbReference type="SUPFAM" id="SSF56349">
    <property type="entry name" value="DNA breaking-rejoining enzymes"/>
    <property type="match status" value="1"/>
</dbReference>
<dbReference type="Gene3D" id="1.10.150.130">
    <property type="match status" value="1"/>
</dbReference>
<dbReference type="PANTHER" id="PTHR30349:SF64">
    <property type="entry name" value="PROPHAGE INTEGRASE INTD-RELATED"/>
    <property type="match status" value="1"/>
</dbReference>
<reference evidence="9 10" key="1">
    <citation type="submission" date="2016-10" db="EMBL/GenBank/DDBJ databases">
        <authorList>
            <person name="de Groot N.N."/>
        </authorList>
    </citation>
    <scope>NUCLEOTIDE SEQUENCE [LARGE SCALE GENOMIC DNA]</scope>
    <source>
        <strain evidence="9 10">DSM 44468</strain>
    </source>
</reference>
<dbReference type="InterPro" id="IPR050090">
    <property type="entry name" value="Tyrosine_recombinase_XerCD"/>
</dbReference>
<accession>A0A1I3TX89</accession>
<feature type="region of interest" description="Disordered" evidence="6">
    <location>
        <begin position="1"/>
        <end position="37"/>
    </location>
</feature>
<feature type="domain" description="Core-binding (CB)" evidence="8">
    <location>
        <begin position="69"/>
        <end position="150"/>
    </location>
</feature>
<dbReference type="InterPro" id="IPR011010">
    <property type="entry name" value="DNA_brk_join_enz"/>
</dbReference>
<dbReference type="RefSeq" id="WP_177228721.1">
    <property type="nucleotide sequence ID" value="NZ_CBDQZW010000004.1"/>
</dbReference>
<evidence type="ECO:0000256" key="5">
    <source>
        <dbReference type="PROSITE-ProRule" id="PRU01248"/>
    </source>
</evidence>
<dbReference type="Proteomes" id="UP000199025">
    <property type="component" value="Unassembled WGS sequence"/>
</dbReference>
<evidence type="ECO:0000259" key="7">
    <source>
        <dbReference type="PROSITE" id="PS51898"/>
    </source>
</evidence>
<evidence type="ECO:0000256" key="1">
    <source>
        <dbReference type="ARBA" id="ARBA00008857"/>
    </source>
</evidence>
<feature type="compositionally biased region" description="Basic and acidic residues" evidence="6">
    <location>
        <begin position="368"/>
        <end position="378"/>
    </location>
</feature>
<dbReference type="Pfam" id="PF26003">
    <property type="entry name" value="Integrase_N_phage"/>
    <property type="match status" value="1"/>
</dbReference>
<dbReference type="InterPro" id="IPR002104">
    <property type="entry name" value="Integrase_catalytic"/>
</dbReference>
<keyword evidence="4" id="KW-0233">DNA recombination</keyword>
<evidence type="ECO:0000313" key="9">
    <source>
        <dbReference type="EMBL" id="SFJ74919.1"/>
    </source>
</evidence>
<evidence type="ECO:0000256" key="4">
    <source>
        <dbReference type="ARBA" id="ARBA00023172"/>
    </source>
</evidence>
<evidence type="ECO:0000256" key="3">
    <source>
        <dbReference type="ARBA" id="ARBA00023125"/>
    </source>
</evidence>
<dbReference type="PANTHER" id="PTHR30349">
    <property type="entry name" value="PHAGE INTEGRASE-RELATED"/>
    <property type="match status" value="1"/>
</dbReference>
<dbReference type="Pfam" id="PF00589">
    <property type="entry name" value="Phage_integrase"/>
    <property type="match status" value="1"/>
</dbReference>
<protein>
    <submittedName>
        <fullName evidence="9">Phage integrase family protein</fullName>
    </submittedName>
</protein>